<dbReference type="EMBL" id="MU001694">
    <property type="protein sequence ID" value="KAF2453924.1"/>
    <property type="molecule type" value="Genomic_DNA"/>
</dbReference>
<evidence type="ECO:0000313" key="3">
    <source>
        <dbReference type="Proteomes" id="UP000799766"/>
    </source>
</evidence>
<feature type="compositionally biased region" description="Pro residues" evidence="1">
    <location>
        <begin position="39"/>
        <end position="50"/>
    </location>
</feature>
<dbReference type="AlphaFoldDB" id="A0A6A6NR80"/>
<keyword evidence="3" id="KW-1185">Reference proteome</keyword>
<evidence type="ECO:0000313" key="2">
    <source>
        <dbReference type="EMBL" id="KAF2453924.1"/>
    </source>
</evidence>
<proteinExistence type="predicted"/>
<protein>
    <submittedName>
        <fullName evidence="2">Uncharacterized protein</fullName>
    </submittedName>
</protein>
<organism evidence="2 3">
    <name type="scientific">Lineolata rhizophorae</name>
    <dbReference type="NCBI Taxonomy" id="578093"/>
    <lineage>
        <taxon>Eukaryota</taxon>
        <taxon>Fungi</taxon>
        <taxon>Dikarya</taxon>
        <taxon>Ascomycota</taxon>
        <taxon>Pezizomycotina</taxon>
        <taxon>Dothideomycetes</taxon>
        <taxon>Dothideomycetes incertae sedis</taxon>
        <taxon>Lineolatales</taxon>
        <taxon>Lineolataceae</taxon>
        <taxon>Lineolata</taxon>
    </lineage>
</organism>
<sequence>MKSSSSLPWSVLRPGYRDRFQASTKTPNSPHWFPSVSPKLPPSPASPTTPPKEKFSPVIPVTPENPFADDDNDNAAGDANDFSPGAIRSSEDIPPFLYRFYDAHSAGLNDGARRGFVAMRYAADPGAVAAAPTFFARESGLAGRGDGGEVMRRLKEMGLVDGRTVKYKASAEVLVLGRIPPEAVCADVAFGKLEGLLAPLGDLGGADAAASGRRVSLRGVRAFLRKGRRSMNVEMARGLGRAVQKMRLPGRLADVRFVVKEALQGWAVHLADVDEGKDGIWLASLAREFASAVFAGEARTSLAQMMEARDAFLAGVRWAQALLKDETDRLWPAAVPRRRRAPWMGEESGPPLPTPCPPSFFARLRRRRGAAGPEDGNDAE</sequence>
<reference evidence="2" key="1">
    <citation type="journal article" date="2020" name="Stud. Mycol.">
        <title>101 Dothideomycetes genomes: a test case for predicting lifestyles and emergence of pathogens.</title>
        <authorList>
            <person name="Haridas S."/>
            <person name="Albert R."/>
            <person name="Binder M."/>
            <person name="Bloem J."/>
            <person name="Labutti K."/>
            <person name="Salamov A."/>
            <person name="Andreopoulos B."/>
            <person name="Baker S."/>
            <person name="Barry K."/>
            <person name="Bills G."/>
            <person name="Bluhm B."/>
            <person name="Cannon C."/>
            <person name="Castanera R."/>
            <person name="Culley D."/>
            <person name="Daum C."/>
            <person name="Ezra D."/>
            <person name="Gonzalez J."/>
            <person name="Henrissat B."/>
            <person name="Kuo A."/>
            <person name="Liang C."/>
            <person name="Lipzen A."/>
            <person name="Lutzoni F."/>
            <person name="Magnuson J."/>
            <person name="Mondo S."/>
            <person name="Nolan M."/>
            <person name="Ohm R."/>
            <person name="Pangilinan J."/>
            <person name="Park H.-J."/>
            <person name="Ramirez L."/>
            <person name="Alfaro M."/>
            <person name="Sun H."/>
            <person name="Tritt A."/>
            <person name="Yoshinaga Y."/>
            <person name="Zwiers L.-H."/>
            <person name="Turgeon B."/>
            <person name="Goodwin S."/>
            <person name="Spatafora J."/>
            <person name="Crous P."/>
            <person name="Grigoriev I."/>
        </authorList>
    </citation>
    <scope>NUCLEOTIDE SEQUENCE</scope>
    <source>
        <strain evidence="2">ATCC 16933</strain>
    </source>
</reference>
<dbReference type="Proteomes" id="UP000799766">
    <property type="component" value="Unassembled WGS sequence"/>
</dbReference>
<gene>
    <name evidence="2" type="ORF">BDY21DRAFT_374446</name>
</gene>
<feature type="region of interest" description="Disordered" evidence="1">
    <location>
        <begin position="20"/>
        <end position="85"/>
    </location>
</feature>
<name>A0A6A6NR80_9PEZI</name>
<evidence type="ECO:0000256" key="1">
    <source>
        <dbReference type="SAM" id="MobiDB-lite"/>
    </source>
</evidence>
<accession>A0A6A6NR80</accession>